<comment type="caution">
    <text evidence="3">The sequence shown here is derived from an EMBL/GenBank/DDBJ whole genome shotgun (WGS) entry which is preliminary data.</text>
</comment>
<protein>
    <submittedName>
        <fullName evidence="3">Formylmethanofuran dehydrogenase (Tungsten)</fullName>
    </submittedName>
</protein>
<accession>A0A0W8F5Y1</accession>
<feature type="domain" description="4Fe-4S ferredoxin-type" evidence="2">
    <location>
        <begin position="110"/>
        <end position="139"/>
    </location>
</feature>
<evidence type="ECO:0000313" key="3">
    <source>
        <dbReference type="EMBL" id="KUG16174.1"/>
    </source>
</evidence>
<feature type="region of interest" description="Disordered" evidence="1">
    <location>
        <begin position="328"/>
        <end position="364"/>
    </location>
</feature>
<reference evidence="3" key="1">
    <citation type="journal article" date="2015" name="Proc. Natl. Acad. Sci. U.S.A.">
        <title>Networks of energetic and metabolic interactions define dynamics in microbial communities.</title>
        <authorList>
            <person name="Embree M."/>
            <person name="Liu J.K."/>
            <person name="Al-Bassam M.M."/>
            <person name="Zengler K."/>
        </authorList>
    </citation>
    <scope>NUCLEOTIDE SEQUENCE</scope>
</reference>
<feature type="domain" description="4Fe-4S ferredoxin-type" evidence="2">
    <location>
        <begin position="151"/>
        <end position="180"/>
    </location>
</feature>
<sequence>MCETTEKAIPKPVDFREREEYPRLMAEAKPNEKCLPCLLCEPVCPTEAIKVTFDKTREDFGPLREGIEGKISIDQEKCNLCGRCARFCKAFLLVDKVEKDRDPRDLVPYEQLLIDEDLCDYCGLCVPLCPEEAIAVEGEPLKLDEEPKIEGKIKVDESLCIGCGRCALVCPYEGMDISKPFQGEIKMVEKNLVRCDPLGCLACFNVCPAKCWYVDERGKAAPVEDQCILCGACEKACPVSAIDVQRTEVSHTEVKETPWAEEWKEAIRTILTGERKIPDVSGAVVPPKIDRTPLPAPEAPKVDPELLKMVDEALKPLVPMLAKPKIRQIMENEPPDKASQKIVERLHEAERKRKKAREENAGAV</sequence>
<dbReference type="AlphaFoldDB" id="A0A0W8F5Y1"/>
<dbReference type="PROSITE" id="PS00198">
    <property type="entry name" value="4FE4S_FER_1"/>
    <property type="match status" value="3"/>
</dbReference>
<feature type="domain" description="4Fe-4S ferredoxin-type" evidence="2">
    <location>
        <begin position="186"/>
        <end position="217"/>
    </location>
</feature>
<feature type="domain" description="4Fe-4S ferredoxin-type" evidence="2">
    <location>
        <begin position="69"/>
        <end position="99"/>
    </location>
</feature>
<dbReference type="CDD" id="cd10549">
    <property type="entry name" value="MtMvhB_like"/>
    <property type="match status" value="2"/>
</dbReference>
<feature type="domain" description="4Fe-4S ferredoxin-type" evidence="2">
    <location>
        <begin position="218"/>
        <end position="247"/>
    </location>
</feature>
<dbReference type="SUPFAM" id="SSF54862">
    <property type="entry name" value="4Fe-4S ferredoxins"/>
    <property type="match status" value="1"/>
</dbReference>
<dbReference type="InterPro" id="IPR052977">
    <property type="entry name" value="Polyferredoxin-like_ET"/>
</dbReference>
<dbReference type="InterPro" id="IPR017896">
    <property type="entry name" value="4Fe4S_Fe-S-bd"/>
</dbReference>
<name>A0A0W8F5Y1_9ZZZZ</name>
<evidence type="ECO:0000259" key="2">
    <source>
        <dbReference type="PROSITE" id="PS51379"/>
    </source>
</evidence>
<dbReference type="Pfam" id="PF00037">
    <property type="entry name" value="Fer4"/>
    <property type="match status" value="1"/>
</dbReference>
<dbReference type="Pfam" id="PF12838">
    <property type="entry name" value="Fer4_7"/>
    <property type="match status" value="2"/>
</dbReference>
<dbReference type="PANTHER" id="PTHR43193">
    <property type="match status" value="1"/>
</dbReference>
<gene>
    <name evidence="3" type="ORF">ASZ90_014155</name>
</gene>
<dbReference type="PROSITE" id="PS51379">
    <property type="entry name" value="4FE4S_FER_2"/>
    <property type="match status" value="6"/>
</dbReference>
<dbReference type="PANTHER" id="PTHR43193:SF2">
    <property type="entry name" value="POLYFERREDOXIN PROTEIN FWDF"/>
    <property type="match status" value="1"/>
</dbReference>
<dbReference type="EMBL" id="LNQE01001511">
    <property type="protein sequence ID" value="KUG16174.1"/>
    <property type="molecule type" value="Genomic_DNA"/>
</dbReference>
<organism evidence="3">
    <name type="scientific">hydrocarbon metagenome</name>
    <dbReference type="NCBI Taxonomy" id="938273"/>
    <lineage>
        <taxon>unclassified sequences</taxon>
        <taxon>metagenomes</taxon>
        <taxon>ecological metagenomes</taxon>
    </lineage>
</organism>
<dbReference type="InterPro" id="IPR017900">
    <property type="entry name" value="4Fe4S_Fe_S_CS"/>
</dbReference>
<feature type="domain" description="4Fe-4S ferredoxin-type" evidence="2">
    <location>
        <begin position="24"/>
        <end position="54"/>
    </location>
</feature>
<proteinExistence type="predicted"/>
<evidence type="ECO:0000256" key="1">
    <source>
        <dbReference type="SAM" id="MobiDB-lite"/>
    </source>
</evidence>
<dbReference type="Gene3D" id="3.30.70.20">
    <property type="match status" value="4"/>
</dbReference>